<keyword evidence="2" id="KW-1185">Reference proteome</keyword>
<dbReference type="EMBL" id="JAGTJQ010000004">
    <property type="protein sequence ID" value="KAH7032881.1"/>
    <property type="molecule type" value="Genomic_DNA"/>
</dbReference>
<dbReference type="GeneID" id="70183074"/>
<proteinExistence type="predicted"/>
<organism evidence="1 2">
    <name type="scientific">Microdochium trichocladiopsis</name>
    <dbReference type="NCBI Taxonomy" id="1682393"/>
    <lineage>
        <taxon>Eukaryota</taxon>
        <taxon>Fungi</taxon>
        <taxon>Dikarya</taxon>
        <taxon>Ascomycota</taxon>
        <taxon>Pezizomycotina</taxon>
        <taxon>Sordariomycetes</taxon>
        <taxon>Xylariomycetidae</taxon>
        <taxon>Xylariales</taxon>
        <taxon>Microdochiaceae</taxon>
        <taxon>Microdochium</taxon>
    </lineage>
</organism>
<reference evidence="1" key="1">
    <citation type="journal article" date="2021" name="Nat. Commun.">
        <title>Genetic determinants of endophytism in the Arabidopsis root mycobiome.</title>
        <authorList>
            <person name="Mesny F."/>
            <person name="Miyauchi S."/>
            <person name="Thiergart T."/>
            <person name="Pickel B."/>
            <person name="Atanasova L."/>
            <person name="Karlsson M."/>
            <person name="Huettel B."/>
            <person name="Barry K.W."/>
            <person name="Haridas S."/>
            <person name="Chen C."/>
            <person name="Bauer D."/>
            <person name="Andreopoulos W."/>
            <person name="Pangilinan J."/>
            <person name="LaButti K."/>
            <person name="Riley R."/>
            <person name="Lipzen A."/>
            <person name="Clum A."/>
            <person name="Drula E."/>
            <person name="Henrissat B."/>
            <person name="Kohler A."/>
            <person name="Grigoriev I.V."/>
            <person name="Martin F.M."/>
            <person name="Hacquard S."/>
        </authorList>
    </citation>
    <scope>NUCLEOTIDE SEQUENCE</scope>
    <source>
        <strain evidence="1">MPI-CAGE-CH-0230</strain>
    </source>
</reference>
<sequence>MKKLRLLSLYLRLSTQAIFVRFFFSLGMYVLTNQCSCLLVARVLNGLGAAGSSDGRVYRQRNYDWPPSSARRDVFLLNQAKPCNANHGKDTARTLRGQNKTPKPIDSACFCLAPPVPARSASPKQNCPKKR</sequence>
<dbReference type="AlphaFoldDB" id="A0A9P8Y976"/>
<evidence type="ECO:0000313" key="2">
    <source>
        <dbReference type="Proteomes" id="UP000756346"/>
    </source>
</evidence>
<feature type="non-terminal residue" evidence="1">
    <location>
        <position position="1"/>
    </location>
</feature>
<comment type="caution">
    <text evidence="1">The sequence shown here is derived from an EMBL/GenBank/DDBJ whole genome shotgun (WGS) entry which is preliminary data.</text>
</comment>
<dbReference type="Proteomes" id="UP000756346">
    <property type="component" value="Unassembled WGS sequence"/>
</dbReference>
<gene>
    <name evidence="1" type="ORF">B0I36DRAFT_320244</name>
</gene>
<name>A0A9P8Y976_9PEZI</name>
<evidence type="ECO:0000313" key="1">
    <source>
        <dbReference type="EMBL" id="KAH7032881.1"/>
    </source>
</evidence>
<accession>A0A9P8Y976</accession>
<dbReference type="RefSeq" id="XP_046013713.1">
    <property type="nucleotide sequence ID" value="XM_046153528.1"/>
</dbReference>
<protein>
    <submittedName>
        <fullName evidence="1">Uncharacterized protein</fullName>
    </submittedName>
</protein>